<dbReference type="AlphaFoldDB" id="A0A7R8U9P2"/>
<reference evidence="4 5" key="1">
    <citation type="submission" date="2020-11" db="EMBL/GenBank/DDBJ databases">
        <authorList>
            <person name="Wallbank WR R."/>
            <person name="Pardo Diaz C."/>
            <person name="Kozak K."/>
            <person name="Martin S."/>
            <person name="Jiggins C."/>
            <person name="Moest M."/>
            <person name="Warren A I."/>
            <person name="Generalovic N T."/>
            <person name="Byers J.R.P. K."/>
            <person name="Montejo-Kovacevich G."/>
            <person name="Yen C E."/>
        </authorList>
    </citation>
    <scope>NUCLEOTIDE SEQUENCE [LARGE SCALE GENOMIC DNA]</scope>
</reference>
<feature type="chain" id="PRO_5031058253" evidence="3">
    <location>
        <begin position="17"/>
        <end position="123"/>
    </location>
</feature>
<evidence type="ECO:0000256" key="1">
    <source>
        <dbReference type="ARBA" id="ARBA00022460"/>
    </source>
</evidence>
<dbReference type="GO" id="GO:0062129">
    <property type="term" value="C:chitin-based extracellular matrix"/>
    <property type="evidence" value="ECO:0007669"/>
    <property type="project" value="TreeGrafter"/>
</dbReference>
<keyword evidence="5" id="KW-1185">Reference proteome</keyword>
<dbReference type="InterPro" id="IPR000618">
    <property type="entry name" value="Insect_cuticle"/>
</dbReference>
<dbReference type="InterPro" id="IPR031311">
    <property type="entry name" value="CHIT_BIND_RR_consensus"/>
</dbReference>
<evidence type="ECO:0000256" key="2">
    <source>
        <dbReference type="PROSITE-ProRule" id="PRU00497"/>
    </source>
</evidence>
<keyword evidence="3" id="KW-0732">Signal</keyword>
<dbReference type="OMA" id="TWIADEN"/>
<dbReference type="PANTHER" id="PTHR10380">
    <property type="entry name" value="CUTICLE PROTEIN"/>
    <property type="match status" value="1"/>
</dbReference>
<dbReference type="InParanoid" id="A0A7R8U9P2"/>
<proteinExistence type="predicted"/>
<evidence type="ECO:0000256" key="3">
    <source>
        <dbReference type="SAM" id="SignalP"/>
    </source>
</evidence>
<feature type="signal peptide" evidence="3">
    <location>
        <begin position="1"/>
        <end position="16"/>
    </location>
</feature>
<accession>A0A7R8U9P2</accession>
<dbReference type="Proteomes" id="UP000594454">
    <property type="component" value="Chromosome 1"/>
</dbReference>
<dbReference type="GO" id="GO:0008010">
    <property type="term" value="F:structural constituent of chitin-based larval cuticle"/>
    <property type="evidence" value="ECO:0007669"/>
    <property type="project" value="TreeGrafter"/>
</dbReference>
<dbReference type="Pfam" id="PF00379">
    <property type="entry name" value="Chitin_bind_4"/>
    <property type="match status" value="1"/>
</dbReference>
<dbReference type="InterPro" id="IPR050468">
    <property type="entry name" value="Cuticle_Struct_Prot"/>
</dbReference>
<evidence type="ECO:0000313" key="5">
    <source>
        <dbReference type="Proteomes" id="UP000594454"/>
    </source>
</evidence>
<dbReference type="PRINTS" id="PR00947">
    <property type="entry name" value="CUTICLE"/>
</dbReference>
<organism evidence="4 5">
    <name type="scientific">Hermetia illucens</name>
    <name type="common">Black soldier fly</name>
    <dbReference type="NCBI Taxonomy" id="343691"/>
    <lineage>
        <taxon>Eukaryota</taxon>
        <taxon>Metazoa</taxon>
        <taxon>Ecdysozoa</taxon>
        <taxon>Arthropoda</taxon>
        <taxon>Hexapoda</taxon>
        <taxon>Insecta</taxon>
        <taxon>Pterygota</taxon>
        <taxon>Neoptera</taxon>
        <taxon>Endopterygota</taxon>
        <taxon>Diptera</taxon>
        <taxon>Brachycera</taxon>
        <taxon>Stratiomyomorpha</taxon>
        <taxon>Stratiomyidae</taxon>
        <taxon>Hermetiinae</taxon>
        <taxon>Hermetia</taxon>
    </lineage>
</organism>
<gene>
    <name evidence="4" type="ORF">HERILL_LOCUS130</name>
</gene>
<dbReference type="PANTHER" id="PTHR10380:SF241">
    <property type="entry name" value="CUTICULAR PROTEIN 47EG-RELATED"/>
    <property type="match status" value="1"/>
</dbReference>
<protein>
    <submittedName>
        <fullName evidence="4">Uncharacterized protein</fullName>
    </submittedName>
</protein>
<name>A0A7R8U9P2_HERIL</name>
<dbReference type="PROSITE" id="PS00233">
    <property type="entry name" value="CHIT_BIND_RR_1"/>
    <property type="match status" value="1"/>
</dbReference>
<dbReference type="EMBL" id="LR899009">
    <property type="protein sequence ID" value="CAD7076731.1"/>
    <property type="molecule type" value="Genomic_DNA"/>
</dbReference>
<dbReference type="PROSITE" id="PS51155">
    <property type="entry name" value="CHIT_BIND_RR_2"/>
    <property type="match status" value="1"/>
</dbReference>
<dbReference type="OrthoDB" id="6372059at2759"/>
<sequence>MKFAIVLACVIAVVCAAEEPIPILRAESSVNPDGSYQYAYETGNGIAGQEQGALKNPDTLAAQGSFSYTAPEGEQISLQYVADENGFQPSGSHLPTPPPIPEAIQRALAYLATAPPYVEKENH</sequence>
<keyword evidence="1 2" id="KW-0193">Cuticle</keyword>
<evidence type="ECO:0000313" key="4">
    <source>
        <dbReference type="EMBL" id="CAD7076731.1"/>
    </source>
</evidence>